<dbReference type="Proteomes" id="UP000815677">
    <property type="component" value="Unassembled WGS sequence"/>
</dbReference>
<feature type="region of interest" description="Disordered" evidence="1">
    <location>
        <begin position="121"/>
        <end position="145"/>
    </location>
</feature>
<organism evidence="2 3">
    <name type="scientific">Mycena chlorophos</name>
    <name type="common">Agaric fungus</name>
    <name type="synonym">Agaricus chlorophos</name>
    <dbReference type="NCBI Taxonomy" id="658473"/>
    <lineage>
        <taxon>Eukaryota</taxon>
        <taxon>Fungi</taxon>
        <taxon>Dikarya</taxon>
        <taxon>Basidiomycota</taxon>
        <taxon>Agaricomycotina</taxon>
        <taxon>Agaricomycetes</taxon>
        <taxon>Agaricomycetidae</taxon>
        <taxon>Agaricales</taxon>
        <taxon>Marasmiineae</taxon>
        <taxon>Mycenaceae</taxon>
        <taxon>Mycena</taxon>
    </lineage>
</organism>
<reference evidence="2" key="1">
    <citation type="submission" date="2014-09" db="EMBL/GenBank/DDBJ databases">
        <title>Genome sequence of the luminous mushroom Mycena chlorophos for searching fungal bioluminescence genes.</title>
        <authorList>
            <person name="Tanaka Y."/>
            <person name="Kasuga D."/>
            <person name="Oba Y."/>
            <person name="Hase S."/>
            <person name="Sato K."/>
            <person name="Oba Y."/>
            <person name="Sakakibara Y."/>
        </authorList>
    </citation>
    <scope>NUCLEOTIDE SEQUENCE</scope>
</reference>
<evidence type="ECO:0000256" key="1">
    <source>
        <dbReference type="SAM" id="MobiDB-lite"/>
    </source>
</evidence>
<gene>
    <name evidence="2" type="ORF">MCHLO_12071</name>
</gene>
<evidence type="ECO:0000313" key="2">
    <source>
        <dbReference type="EMBL" id="GAT55287.1"/>
    </source>
</evidence>
<proteinExistence type="predicted"/>
<dbReference type="EMBL" id="DF848953">
    <property type="protein sequence ID" value="GAT55287.1"/>
    <property type="molecule type" value="Genomic_DNA"/>
</dbReference>
<sequence>MPIVPHNGPERHCYSPIQSRIPGTSTISTIPATSASLIAIASNVAFLRLPGTIQGETRFRVSSTNTLVMAHANLAGVPGPGICTTTYASPPGPASSSCGFACCPCLDSCLNHDNAFLTTNSTIRPRSPSPSSDPRFSPPIIHRHNPHANSAFLRRRFERRAASTLRAPFPAHSVSRTTSCRKMVQRRGILFFVCSDTTKDQEPSPR</sequence>
<protein>
    <submittedName>
        <fullName evidence="2">Uncharacterized protein</fullName>
    </submittedName>
</protein>
<feature type="compositionally biased region" description="Low complexity" evidence="1">
    <location>
        <begin position="121"/>
        <end position="140"/>
    </location>
</feature>
<keyword evidence="3" id="KW-1185">Reference proteome</keyword>
<accession>A0ABQ0LWD8</accession>
<name>A0ABQ0LWD8_MYCCL</name>
<evidence type="ECO:0000313" key="3">
    <source>
        <dbReference type="Proteomes" id="UP000815677"/>
    </source>
</evidence>